<dbReference type="InterPro" id="IPR036396">
    <property type="entry name" value="Cyt_P450_sf"/>
</dbReference>
<protein>
    <submittedName>
        <fullName evidence="8">Cytochrome P450</fullName>
    </submittedName>
</protein>
<dbReference type="InterPro" id="IPR001128">
    <property type="entry name" value="Cyt_P450"/>
</dbReference>
<reference evidence="8 9" key="1">
    <citation type="submission" date="2022-10" db="EMBL/GenBank/DDBJ databases">
        <title>The complete genomes of actinobacterial strains from the NBC collection.</title>
        <authorList>
            <person name="Joergensen T.S."/>
            <person name="Alvarez Arevalo M."/>
            <person name="Sterndorff E.B."/>
            <person name="Faurdal D."/>
            <person name="Vuksanovic O."/>
            <person name="Mourched A.-S."/>
            <person name="Charusanti P."/>
            <person name="Shaw S."/>
            <person name="Blin K."/>
            <person name="Weber T."/>
        </authorList>
    </citation>
    <scope>NUCLEOTIDE SEQUENCE [LARGE SCALE GENOMIC DNA]</scope>
    <source>
        <strain evidence="8 9">NBC_01413</strain>
    </source>
</reference>
<organism evidence="8 9">
    <name type="scientific">Nocardia salmonicida</name>
    <dbReference type="NCBI Taxonomy" id="53431"/>
    <lineage>
        <taxon>Bacteria</taxon>
        <taxon>Bacillati</taxon>
        <taxon>Actinomycetota</taxon>
        <taxon>Actinomycetes</taxon>
        <taxon>Mycobacteriales</taxon>
        <taxon>Nocardiaceae</taxon>
        <taxon>Nocardia</taxon>
    </lineage>
</organism>
<dbReference type="PANTHER" id="PTHR46696">
    <property type="entry name" value="P450, PUTATIVE (EUROFUNG)-RELATED"/>
    <property type="match status" value="1"/>
</dbReference>
<evidence type="ECO:0000256" key="6">
    <source>
        <dbReference type="ARBA" id="ARBA00023033"/>
    </source>
</evidence>
<dbReference type="PRINTS" id="PR00359">
    <property type="entry name" value="BP450"/>
</dbReference>
<gene>
    <name evidence="8" type="ORF">OG308_27945</name>
</gene>
<evidence type="ECO:0000256" key="3">
    <source>
        <dbReference type="ARBA" id="ARBA00022723"/>
    </source>
</evidence>
<sequence length="419" mass="46530">MTTHSPEPVAPSRPRVRFNPFSTEFRQDPYPLYQQLRDTEPVHRTLGMWVLTRHAEVRGVLHDRSFSAGLIPSLVSRQAERLGHCSVAQIERLGRKSLVFTDNPDHARLRGLVNRVFTARSVESLRPLVARVAADLMERAWRDGGLDVIADLAAPLPVAVLCEWMDLPEELRARVGPWTHDIRFLLEPGMMKAGDFERVRVVVEEFAAAIDAVLPERRARPGSDLISQLLAARTAGGDVLTDEEVVFVAIMCFVAGNETTKSLIGNGTLALLRHPAQAALLRRGPESVEAAVTEALRYDPPLQLTKRLATRDIQLDGARISAGEQILVCLGAANRDPDVFTRPDEFDLTRTGGGHLGFGHGMHGCLGGLLAELQAQVAFEYLFVRSEHLEPRKTDLEWQDHSFIVRGLKSLPVDVRRAR</sequence>
<evidence type="ECO:0000313" key="8">
    <source>
        <dbReference type="EMBL" id="WTY35101.1"/>
    </source>
</evidence>
<keyword evidence="5 7" id="KW-0408">Iron</keyword>
<name>A0ABZ1N595_9NOCA</name>
<proteinExistence type="inferred from homology"/>
<keyword evidence="6 7" id="KW-0503">Monooxygenase</keyword>
<dbReference type="Proteomes" id="UP001621418">
    <property type="component" value="Chromosome"/>
</dbReference>
<dbReference type="SUPFAM" id="SSF48264">
    <property type="entry name" value="Cytochrome P450"/>
    <property type="match status" value="1"/>
</dbReference>
<evidence type="ECO:0000256" key="4">
    <source>
        <dbReference type="ARBA" id="ARBA00023002"/>
    </source>
</evidence>
<keyword evidence="4 7" id="KW-0560">Oxidoreductase</keyword>
<keyword evidence="3 7" id="KW-0479">Metal-binding</keyword>
<evidence type="ECO:0000313" key="9">
    <source>
        <dbReference type="Proteomes" id="UP001621418"/>
    </source>
</evidence>
<dbReference type="RefSeq" id="WP_405147414.1">
    <property type="nucleotide sequence ID" value="NZ_CP109527.1"/>
</dbReference>
<comment type="similarity">
    <text evidence="1 7">Belongs to the cytochrome P450 family.</text>
</comment>
<dbReference type="Gene3D" id="1.10.630.10">
    <property type="entry name" value="Cytochrome P450"/>
    <property type="match status" value="1"/>
</dbReference>
<dbReference type="PROSITE" id="PS00086">
    <property type="entry name" value="CYTOCHROME_P450"/>
    <property type="match status" value="1"/>
</dbReference>
<dbReference type="InterPro" id="IPR017972">
    <property type="entry name" value="Cyt_P450_CS"/>
</dbReference>
<keyword evidence="2 7" id="KW-0349">Heme</keyword>
<evidence type="ECO:0000256" key="2">
    <source>
        <dbReference type="ARBA" id="ARBA00022617"/>
    </source>
</evidence>
<dbReference type="PANTHER" id="PTHR46696:SF1">
    <property type="entry name" value="CYTOCHROME P450 YJIB-RELATED"/>
    <property type="match status" value="1"/>
</dbReference>
<dbReference type="CDD" id="cd20625">
    <property type="entry name" value="CYP164-like"/>
    <property type="match status" value="1"/>
</dbReference>
<accession>A0ABZ1N595</accession>
<dbReference type="Pfam" id="PF00067">
    <property type="entry name" value="p450"/>
    <property type="match status" value="1"/>
</dbReference>
<keyword evidence="9" id="KW-1185">Reference proteome</keyword>
<dbReference type="EMBL" id="CP109527">
    <property type="protein sequence ID" value="WTY35101.1"/>
    <property type="molecule type" value="Genomic_DNA"/>
</dbReference>
<evidence type="ECO:0000256" key="1">
    <source>
        <dbReference type="ARBA" id="ARBA00010617"/>
    </source>
</evidence>
<dbReference type="InterPro" id="IPR002397">
    <property type="entry name" value="Cyt_P450_B"/>
</dbReference>
<evidence type="ECO:0000256" key="5">
    <source>
        <dbReference type="ARBA" id="ARBA00023004"/>
    </source>
</evidence>
<evidence type="ECO:0000256" key="7">
    <source>
        <dbReference type="RuleBase" id="RU000461"/>
    </source>
</evidence>